<dbReference type="PROSITE" id="PS51192">
    <property type="entry name" value="HELICASE_ATP_BIND_1"/>
    <property type="match status" value="1"/>
</dbReference>
<evidence type="ECO:0000256" key="3">
    <source>
        <dbReference type="ARBA" id="ARBA00023125"/>
    </source>
</evidence>
<dbReference type="Proteomes" id="UP000283576">
    <property type="component" value="Unassembled WGS sequence"/>
</dbReference>
<dbReference type="GO" id="GO:0043138">
    <property type="term" value="F:3'-5' DNA helicase activity"/>
    <property type="evidence" value="ECO:0007669"/>
    <property type="project" value="TreeGrafter"/>
</dbReference>
<dbReference type="GO" id="GO:0006302">
    <property type="term" value="P:double-strand break repair"/>
    <property type="evidence" value="ECO:0007669"/>
    <property type="project" value="TreeGrafter"/>
</dbReference>
<comment type="caution">
    <text evidence="4">The sequence shown here is derived from an EMBL/GenBank/DDBJ whole genome shotgun (WGS) entry which is preliminary data.</text>
</comment>
<evidence type="ECO:0000256" key="2">
    <source>
        <dbReference type="ARBA" id="ARBA00022840"/>
    </source>
</evidence>
<organism evidence="4 5">
    <name type="scientific">Staphylococcus gallinarum</name>
    <dbReference type="NCBI Taxonomy" id="1293"/>
    <lineage>
        <taxon>Bacteria</taxon>
        <taxon>Bacillati</taxon>
        <taxon>Bacillota</taxon>
        <taxon>Bacilli</taxon>
        <taxon>Bacillales</taxon>
        <taxon>Staphylococcaceae</taxon>
        <taxon>Staphylococcus</taxon>
    </lineage>
</organism>
<dbReference type="PANTHER" id="PTHR30580:SF1">
    <property type="entry name" value="COMF OPERON PROTEIN 1"/>
    <property type="match status" value="1"/>
</dbReference>
<protein>
    <submittedName>
        <fullName evidence="4">DEAD/DEAH box helicase</fullName>
    </submittedName>
</protein>
<gene>
    <name evidence="4" type="ORF">BUZ01_08345</name>
</gene>
<reference evidence="4 5" key="1">
    <citation type="journal article" date="2016" name="Front. Microbiol.">
        <title>Comprehensive Phylogenetic Analysis of Bovine Non-aureus Staphylococci Species Based on Whole-Genome Sequencing.</title>
        <authorList>
            <person name="Naushad S."/>
            <person name="Barkema H.W."/>
            <person name="Luby C."/>
            <person name="Condas L.A."/>
            <person name="Nobrega D.B."/>
            <person name="Carson D.A."/>
            <person name="De Buck J."/>
        </authorList>
    </citation>
    <scope>NUCLEOTIDE SEQUENCE [LARGE SCALE GENOMIC DNA]</scope>
    <source>
        <strain evidence="4 5">SNUC 1388</strain>
    </source>
</reference>
<dbReference type="GO" id="GO:0006310">
    <property type="term" value="P:DNA recombination"/>
    <property type="evidence" value="ECO:0007669"/>
    <property type="project" value="TreeGrafter"/>
</dbReference>
<sequence>MKGGRFNIHYYGRLVTDRKLLTTETIHEVTTGLCDIGGQWHCKQCETTVQQHFYTYWSDCLNKAIVYCRNCISLGKMDSHHQVYITVTGHKKSKATYDLPFKLSPQQHYASVAIVTALMKRQALLLYAVTGAGKTEMIFEAIHQARKQGLNVAIVSPRVDVIIELQIRIREAFHDEQIDVLYQGQRQIYDGHFVIATVHQLMRFKGHFDFIVVDEVDAFPLSMDPTLMSVITAAQNEDGSAVYMTATPTPWLIKQFDKSHIIRLPARFHQSPLPVPIFKYFRIIPHKKQFKFLSLLTQQIQAKRYTLVFFHNIEIMEYMYQIYHKDIETLTTVHSQDPYRLDKVEALRSGQYRVVFTTTILERGFTMANLDVIVVDSHKFSSSALIQIAGRVGRKMASPTGLVMFCHQGITFKMIKARSTIVQMNKLARKKGWIHD</sequence>
<dbReference type="Gene3D" id="3.40.50.300">
    <property type="entry name" value="P-loop containing nucleotide triphosphate hydrolases"/>
    <property type="match status" value="2"/>
</dbReference>
<keyword evidence="4" id="KW-0347">Helicase</keyword>
<dbReference type="AlphaFoldDB" id="A0A2T4SWL3"/>
<evidence type="ECO:0000256" key="1">
    <source>
        <dbReference type="ARBA" id="ARBA00022741"/>
    </source>
</evidence>
<dbReference type="Pfam" id="PF04851">
    <property type="entry name" value="ResIII"/>
    <property type="match status" value="1"/>
</dbReference>
<evidence type="ECO:0000313" key="5">
    <source>
        <dbReference type="Proteomes" id="UP000283576"/>
    </source>
</evidence>
<dbReference type="InterPro" id="IPR006935">
    <property type="entry name" value="Helicase/UvrB_N"/>
</dbReference>
<proteinExistence type="predicted"/>
<accession>A0A2T4SWL3</accession>
<dbReference type="PROSITE" id="PS51194">
    <property type="entry name" value="HELICASE_CTER"/>
    <property type="match status" value="1"/>
</dbReference>
<dbReference type="SMART" id="SM00490">
    <property type="entry name" value="HELICc"/>
    <property type="match status" value="1"/>
</dbReference>
<keyword evidence="2" id="KW-0067">ATP-binding</keyword>
<dbReference type="Pfam" id="PF00271">
    <property type="entry name" value="Helicase_C"/>
    <property type="match status" value="1"/>
</dbReference>
<evidence type="ECO:0000313" key="4">
    <source>
        <dbReference type="EMBL" id="RIL42859.1"/>
    </source>
</evidence>
<dbReference type="SMART" id="SM00487">
    <property type="entry name" value="DEXDc"/>
    <property type="match status" value="1"/>
</dbReference>
<dbReference type="GO" id="GO:0016787">
    <property type="term" value="F:hydrolase activity"/>
    <property type="evidence" value="ECO:0007669"/>
    <property type="project" value="InterPro"/>
</dbReference>
<dbReference type="PANTHER" id="PTHR30580">
    <property type="entry name" value="PRIMOSOMAL PROTEIN N"/>
    <property type="match status" value="1"/>
</dbReference>
<dbReference type="InterPro" id="IPR014001">
    <property type="entry name" value="Helicase_ATP-bd"/>
</dbReference>
<dbReference type="SUPFAM" id="SSF52540">
    <property type="entry name" value="P-loop containing nucleoside triphosphate hydrolases"/>
    <property type="match status" value="1"/>
</dbReference>
<dbReference type="EMBL" id="QXRZ01000004">
    <property type="protein sequence ID" value="RIL42859.1"/>
    <property type="molecule type" value="Genomic_DNA"/>
</dbReference>
<dbReference type="InterPro" id="IPR027417">
    <property type="entry name" value="P-loop_NTPase"/>
</dbReference>
<dbReference type="InterPro" id="IPR001650">
    <property type="entry name" value="Helicase_C-like"/>
</dbReference>
<dbReference type="GO" id="GO:0005524">
    <property type="term" value="F:ATP binding"/>
    <property type="evidence" value="ECO:0007669"/>
    <property type="project" value="UniProtKB-KW"/>
</dbReference>
<dbReference type="GO" id="GO:0003677">
    <property type="term" value="F:DNA binding"/>
    <property type="evidence" value="ECO:0007669"/>
    <property type="project" value="UniProtKB-KW"/>
</dbReference>
<dbReference type="GO" id="GO:0006270">
    <property type="term" value="P:DNA replication initiation"/>
    <property type="evidence" value="ECO:0007669"/>
    <property type="project" value="TreeGrafter"/>
</dbReference>
<keyword evidence="1" id="KW-0547">Nucleotide-binding</keyword>
<name>A0A2T4SWL3_STAGA</name>
<keyword evidence="4" id="KW-0378">Hydrolase</keyword>
<keyword evidence="3" id="KW-0238">DNA-binding</keyword>